<dbReference type="Gene3D" id="3.40.50.11690">
    <property type="entry name" value="Cell division protein FtsQ/DivIB"/>
    <property type="match status" value="1"/>
</dbReference>
<dbReference type="AlphaFoldDB" id="A0A5J6WZN6"/>
<name>A0A5J6WZN6_9GAMM</name>
<keyword evidence="8 9" id="KW-0131">Cell cycle</keyword>
<dbReference type="GO" id="GO:0005886">
    <property type="term" value="C:plasma membrane"/>
    <property type="evidence" value="ECO:0007669"/>
    <property type="project" value="UniProtKB-SubCell"/>
</dbReference>
<dbReference type="Pfam" id="PF03799">
    <property type="entry name" value="FtsQ_DivIB_C"/>
    <property type="match status" value="1"/>
</dbReference>
<dbReference type="EMBL" id="CP040449">
    <property type="protein sequence ID" value="QFI55741.1"/>
    <property type="molecule type" value="Genomic_DNA"/>
</dbReference>
<evidence type="ECO:0000256" key="4">
    <source>
        <dbReference type="ARBA" id="ARBA00022618"/>
    </source>
</evidence>
<comment type="subcellular location">
    <subcellularLocation>
        <location evidence="9">Cell inner membrane</location>
        <topology evidence="9">Single-pass type II membrane protein</topology>
    </subcellularLocation>
    <subcellularLocation>
        <location evidence="1">Membrane</location>
    </subcellularLocation>
    <text evidence="9">Localizes to the division septum.</text>
</comment>
<comment type="subunit">
    <text evidence="9">Part of a complex composed of FtsB, FtsL and FtsQ.</text>
</comment>
<comment type="similarity">
    <text evidence="9">Belongs to the FtsQ/DivIB family. FtsQ subfamily.</text>
</comment>
<keyword evidence="7 9" id="KW-0472">Membrane</keyword>
<sequence>MFFLLVLWGLYRCALNVSGWLTDANQLPMSELLLQGQHEYVKPEEVRQAVLDGSELRNFFDLDVDAVQARLDALPWVAQVSVRKKWPNKIKVFLTEQTVATRWSNNRFLSKTGEIFSAPDRVKFPLVSLSGPDDQAKRVLESYRQFDALLAPKGFRVVKVNLTARHAWELTLEGGVQLFLGRSDEMARLQRFIDVFPEIQPRELIAYVDLRYDTGLAVGWKRNEEKVHDQSRR</sequence>
<dbReference type="GO" id="GO:0090529">
    <property type="term" value="P:cell septum assembly"/>
    <property type="evidence" value="ECO:0007669"/>
    <property type="project" value="InterPro"/>
</dbReference>
<dbReference type="OrthoDB" id="9790370at2"/>
<dbReference type="InterPro" id="IPR026579">
    <property type="entry name" value="FtsQ"/>
</dbReference>
<evidence type="ECO:0000313" key="11">
    <source>
        <dbReference type="EMBL" id="QFI55741.1"/>
    </source>
</evidence>
<dbReference type="InterPro" id="IPR013685">
    <property type="entry name" value="POTRA_FtsQ_type"/>
</dbReference>
<evidence type="ECO:0000256" key="7">
    <source>
        <dbReference type="ARBA" id="ARBA00023136"/>
    </source>
</evidence>
<evidence type="ECO:0000256" key="9">
    <source>
        <dbReference type="HAMAP-Rule" id="MF_00911"/>
    </source>
</evidence>
<dbReference type="GO" id="GO:0032153">
    <property type="term" value="C:cell division site"/>
    <property type="evidence" value="ECO:0007669"/>
    <property type="project" value="UniProtKB-UniRule"/>
</dbReference>
<evidence type="ECO:0000256" key="6">
    <source>
        <dbReference type="ARBA" id="ARBA00022989"/>
    </source>
</evidence>
<dbReference type="PROSITE" id="PS51779">
    <property type="entry name" value="POTRA"/>
    <property type="match status" value="1"/>
</dbReference>
<organism evidence="11 12">
    <name type="scientific">Aeromonas simiae</name>
    <dbReference type="NCBI Taxonomy" id="218936"/>
    <lineage>
        <taxon>Bacteria</taxon>
        <taxon>Pseudomonadati</taxon>
        <taxon>Pseudomonadota</taxon>
        <taxon>Gammaproteobacteria</taxon>
        <taxon>Aeromonadales</taxon>
        <taxon>Aeromonadaceae</taxon>
        <taxon>Aeromonas</taxon>
    </lineage>
</organism>
<evidence type="ECO:0000256" key="1">
    <source>
        <dbReference type="ARBA" id="ARBA00004370"/>
    </source>
</evidence>
<dbReference type="InterPro" id="IPR034746">
    <property type="entry name" value="POTRA"/>
</dbReference>
<keyword evidence="2 9" id="KW-1003">Cell membrane</keyword>
<evidence type="ECO:0000259" key="10">
    <source>
        <dbReference type="PROSITE" id="PS51779"/>
    </source>
</evidence>
<dbReference type="PANTHER" id="PTHR35851">
    <property type="entry name" value="CELL DIVISION PROTEIN FTSQ"/>
    <property type="match status" value="1"/>
</dbReference>
<accession>A0A5J6WZN6</accession>
<evidence type="ECO:0000256" key="2">
    <source>
        <dbReference type="ARBA" id="ARBA00022475"/>
    </source>
</evidence>
<keyword evidence="5 9" id="KW-0812">Transmembrane</keyword>
<dbReference type="Pfam" id="PF08478">
    <property type="entry name" value="POTRA_1"/>
    <property type="match status" value="1"/>
</dbReference>
<comment type="function">
    <text evidence="9">Essential cell division protein. May link together the upstream cell division proteins, which are predominantly cytoplasmic, with the downstream cell division proteins, which are predominantly periplasmic. May control correct divisome assembly.</text>
</comment>
<evidence type="ECO:0000313" key="12">
    <source>
        <dbReference type="Proteomes" id="UP000594034"/>
    </source>
</evidence>
<reference evidence="11 12" key="1">
    <citation type="submission" date="2019-05" db="EMBL/GenBank/DDBJ databases">
        <title>OXA-830, a novel chromosomally encoded expanded-spectrum class D beta-lactamase in Aeromonas simiae.</title>
        <authorList>
            <person name="Zhou W."/>
            <person name="Chen Q."/>
        </authorList>
    </citation>
    <scope>NUCLEOTIDE SEQUENCE [LARGE SCALE GENOMIC DNA]</scope>
    <source>
        <strain evidence="11 12">A6</strain>
    </source>
</reference>
<keyword evidence="3 9" id="KW-0997">Cell inner membrane</keyword>
<dbReference type="Gene3D" id="3.10.20.310">
    <property type="entry name" value="membrane protein fhac"/>
    <property type="match status" value="1"/>
</dbReference>
<dbReference type="GO" id="GO:0043093">
    <property type="term" value="P:FtsZ-dependent cytokinesis"/>
    <property type="evidence" value="ECO:0007669"/>
    <property type="project" value="UniProtKB-UniRule"/>
</dbReference>
<keyword evidence="12" id="KW-1185">Reference proteome</keyword>
<evidence type="ECO:0000256" key="5">
    <source>
        <dbReference type="ARBA" id="ARBA00022692"/>
    </source>
</evidence>
<dbReference type="InterPro" id="IPR045335">
    <property type="entry name" value="FtsQ_C_sf"/>
</dbReference>
<proteinExistence type="inferred from homology"/>
<dbReference type="KEGG" id="asim:FE240_14210"/>
<keyword evidence="6 9" id="KW-1133">Transmembrane helix</keyword>
<evidence type="ECO:0000256" key="8">
    <source>
        <dbReference type="ARBA" id="ARBA00023306"/>
    </source>
</evidence>
<evidence type="ECO:0000256" key="3">
    <source>
        <dbReference type="ARBA" id="ARBA00022519"/>
    </source>
</evidence>
<dbReference type="InterPro" id="IPR005548">
    <property type="entry name" value="Cell_div_FtsQ/DivIB_C"/>
</dbReference>
<keyword evidence="4 9" id="KW-0132">Cell division</keyword>
<feature type="domain" description="POTRA" evidence="10">
    <location>
        <begin position="27"/>
        <end position="97"/>
    </location>
</feature>
<dbReference type="Proteomes" id="UP000594034">
    <property type="component" value="Chromosome"/>
</dbReference>
<protein>
    <recommendedName>
        <fullName evidence="9">Cell division protein FtsQ</fullName>
    </recommendedName>
</protein>
<dbReference type="PANTHER" id="PTHR35851:SF1">
    <property type="entry name" value="CELL DIVISION PROTEIN FTSQ"/>
    <property type="match status" value="1"/>
</dbReference>
<dbReference type="HAMAP" id="MF_00911">
    <property type="entry name" value="FtsQ_subfam"/>
    <property type="match status" value="1"/>
</dbReference>
<gene>
    <name evidence="9" type="primary">ftsQ</name>
    <name evidence="11" type="ORF">FE240_14210</name>
</gene>